<dbReference type="EMBL" id="LNQL01000002">
    <property type="protein sequence ID" value="KSU49090.1"/>
    <property type="molecule type" value="Genomic_DNA"/>
</dbReference>
<feature type="transmembrane region" description="Helical" evidence="8">
    <location>
        <begin position="241"/>
        <end position="262"/>
    </location>
</feature>
<feature type="transmembrane region" description="Helical" evidence="8">
    <location>
        <begin position="69"/>
        <end position="95"/>
    </location>
</feature>
<dbReference type="GeneID" id="90835928"/>
<protein>
    <submittedName>
        <fullName evidence="11">Arabinogalactan ABC transporter permease</fullName>
    </submittedName>
    <submittedName>
        <fullName evidence="10">Sugar ABC transporter permease</fullName>
    </submittedName>
</protein>
<dbReference type="PANTHER" id="PTHR32243">
    <property type="entry name" value="MALTOSE TRANSPORT SYSTEM PERMEASE-RELATED"/>
    <property type="match status" value="1"/>
</dbReference>
<evidence type="ECO:0000256" key="8">
    <source>
        <dbReference type="RuleBase" id="RU363032"/>
    </source>
</evidence>
<evidence type="ECO:0000256" key="1">
    <source>
        <dbReference type="ARBA" id="ARBA00004651"/>
    </source>
</evidence>
<dbReference type="Proteomes" id="UP000072605">
    <property type="component" value="Unassembled WGS sequence"/>
</dbReference>
<dbReference type="GO" id="GO:0015423">
    <property type="term" value="F:ABC-type maltose transporter activity"/>
    <property type="evidence" value="ECO:0007669"/>
    <property type="project" value="TreeGrafter"/>
</dbReference>
<reference evidence="10 13" key="1">
    <citation type="journal article" date="2015" name="Int. J. Syst. Evol. Microbiol.">
        <title>Exiguobacterium enclense sp. nov., isolated from sediment.</title>
        <authorList>
            <person name="Dastager S.G."/>
            <person name="Mawlankar R."/>
            <person name="Sonalkar V.V."/>
            <person name="Thorat M.N."/>
            <person name="Mual P."/>
            <person name="Verma A."/>
            <person name="Krishnamurthi S."/>
            <person name="Tang S.K."/>
            <person name="Li W.J."/>
        </authorList>
    </citation>
    <scope>NUCLEOTIDE SEQUENCE [LARGE SCALE GENOMIC DNA]</scope>
    <source>
        <strain evidence="10 13">NIO-1109</strain>
    </source>
</reference>
<dbReference type="InterPro" id="IPR035906">
    <property type="entry name" value="MetI-like_sf"/>
</dbReference>
<keyword evidence="5 8" id="KW-0812">Transmembrane</keyword>
<dbReference type="SUPFAM" id="SSF161098">
    <property type="entry name" value="MetI-like"/>
    <property type="match status" value="1"/>
</dbReference>
<dbReference type="GO" id="GO:0005886">
    <property type="term" value="C:plasma membrane"/>
    <property type="evidence" value="ECO:0007669"/>
    <property type="project" value="UniProtKB-SubCell"/>
</dbReference>
<keyword evidence="3" id="KW-1003">Cell membrane</keyword>
<evidence type="ECO:0000259" key="9">
    <source>
        <dbReference type="PROSITE" id="PS50928"/>
    </source>
</evidence>
<dbReference type="Proteomes" id="UP001387110">
    <property type="component" value="Unassembled WGS sequence"/>
</dbReference>
<feature type="transmembrane region" description="Helical" evidence="8">
    <location>
        <begin position="107"/>
        <end position="129"/>
    </location>
</feature>
<gene>
    <name evidence="10" type="ORF">AS033_06850</name>
    <name evidence="11" type="ORF">RSA11_00820</name>
    <name evidence="12" type="ORF">SZL87_07850</name>
</gene>
<evidence type="ECO:0000313" key="15">
    <source>
        <dbReference type="Proteomes" id="UP001387110"/>
    </source>
</evidence>
<keyword evidence="6 8" id="KW-1133">Transmembrane helix</keyword>
<keyword evidence="2 8" id="KW-0813">Transport</keyword>
<dbReference type="EMBL" id="JBAWKY010000002">
    <property type="protein sequence ID" value="MEI4462329.1"/>
    <property type="molecule type" value="Genomic_DNA"/>
</dbReference>
<evidence type="ECO:0000256" key="7">
    <source>
        <dbReference type="ARBA" id="ARBA00023136"/>
    </source>
</evidence>
<dbReference type="CDD" id="cd06261">
    <property type="entry name" value="TM_PBP2"/>
    <property type="match status" value="1"/>
</dbReference>
<keyword evidence="15" id="KW-1185">Reference proteome</keyword>
<dbReference type="InterPro" id="IPR050901">
    <property type="entry name" value="BP-dep_ABC_trans_perm"/>
</dbReference>
<dbReference type="FunFam" id="1.10.3720.10:FF:000034">
    <property type="entry name" value="Sugar ABC transporter permease"/>
    <property type="match status" value="1"/>
</dbReference>
<evidence type="ECO:0000313" key="11">
    <source>
        <dbReference type="EMBL" id="KTR28647.1"/>
    </source>
</evidence>
<evidence type="ECO:0000256" key="4">
    <source>
        <dbReference type="ARBA" id="ARBA00022597"/>
    </source>
</evidence>
<dbReference type="InterPro" id="IPR000515">
    <property type="entry name" value="MetI-like"/>
</dbReference>
<proteinExistence type="inferred from homology"/>
<dbReference type="RefSeq" id="WP_023467409.1">
    <property type="nucleotide sequence ID" value="NZ_FMYN01000002.1"/>
</dbReference>
<reference evidence="11 14" key="2">
    <citation type="journal article" date="2016" name="Front. Microbiol.">
        <title>Genomic Resource of Rice Seed Associated Bacteria.</title>
        <authorList>
            <person name="Midha S."/>
            <person name="Bansal K."/>
            <person name="Sharma S."/>
            <person name="Kumar N."/>
            <person name="Patil P.P."/>
            <person name="Chaudhry V."/>
            <person name="Patil P.B."/>
        </authorList>
    </citation>
    <scope>NUCLEOTIDE SEQUENCE [LARGE SCALE GENOMIC DNA]</scope>
    <source>
        <strain evidence="11 14">RSA11</strain>
    </source>
</reference>
<evidence type="ECO:0000256" key="2">
    <source>
        <dbReference type="ARBA" id="ARBA00022448"/>
    </source>
</evidence>
<sequence length="277" mass="30920">MRKQNRINMALSYLILTVASIIIVYPLLWVVGTSLNPGKSITSDIFPSNPTLIHYFDLFDPSKTDYGMWYLNTIKIAVITMVVSVALITLTGYIFSRYRFVGRKNSLILFLVLQMVPQFVAIIAIYVLLNMLELFDTHLALILLYSGGAIPMNTYLAKGYFDTIPKELDEAARMDGAGHLRIFWQIILPLAKPMVAVIALFNFMAPFNDFILASLVLRSPEKQTLAVGLYNMVSEQFDNNFTLFAAGAVLSAVPIVLLFFAFQRFFVSGLTAGGTKG</sequence>
<dbReference type="PANTHER" id="PTHR32243:SF34">
    <property type="entry name" value="GALACTOOLIGOSACCHARIDES TRANSPORT SYSTEM PERMEASE PROTEIN GANQ"/>
    <property type="match status" value="1"/>
</dbReference>
<organism evidence="10 13">
    <name type="scientific">Exiguobacterium indicum</name>
    <dbReference type="NCBI Taxonomy" id="296995"/>
    <lineage>
        <taxon>Bacteria</taxon>
        <taxon>Bacillati</taxon>
        <taxon>Bacillota</taxon>
        <taxon>Bacilli</taxon>
        <taxon>Bacillales</taxon>
        <taxon>Bacillales Family XII. Incertae Sedis</taxon>
        <taxon>Exiguobacterium</taxon>
    </lineage>
</organism>
<keyword evidence="7 8" id="KW-0472">Membrane</keyword>
<evidence type="ECO:0000256" key="3">
    <source>
        <dbReference type="ARBA" id="ARBA00022475"/>
    </source>
</evidence>
<feature type="transmembrane region" description="Helical" evidence="8">
    <location>
        <begin position="141"/>
        <end position="161"/>
    </location>
</feature>
<feature type="domain" description="ABC transmembrane type-1" evidence="9">
    <location>
        <begin position="70"/>
        <end position="262"/>
    </location>
</feature>
<evidence type="ECO:0000256" key="6">
    <source>
        <dbReference type="ARBA" id="ARBA00022989"/>
    </source>
</evidence>
<evidence type="ECO:0000313" key="12">
    <source>
        <dbReference type="EMBL" id="MEI4462329.1"/>
    </source>
</evidence>
<comment type="subcellular location">
    <subcellularLocation>
        <location evidence="1 8">Cell membrane</location>
        <topology evidence="1 8">Multi-pass membrane protein</topology>
    </subcellularLocation>
</comment>
<comment type="caution">
    <text evidence="10">The sequence shown here is derived from an EMBL/GenBank/DDBJ whole genome shotgun (WGS) entry which is preliminary data.</text>
</comment>
<evidence type="ECO:0000256" key="5">
    <source>
        <dbReference type="ARBA" id="ARBA00022692"/>
    </source>
</evidence>
<feature type="transmembrane region" description="Helical" evidence="8">
    <location>
        <begin position="182"/>
        <end position="205"/>
    </location>
</feature>
<dbReference type="AlphaFoldDB" id="A0A0V8GG05"/>
<dbReference type="PROSITE" id="PS50928">
    <property type="entry name" value="ABC_TM1"/>
    <property type="match status" value="1"/>
</dbReference>
<dbReference type="Pfam" id="PF00528">
    <property type="entry name" value="BPD_transp_1"/>
    <property type="match status" value="1"/>
</dbReference>
<reference evidence="12 15" key="3">
    <citation type="submission" date="2023-12" db="EMBL/GenBank/DDBJ databases">
        <authorList>
            <person name="Easwaran N."/>
            <person name="Lazarus H.P.S."/>
        </authorList>
    </citation>
    <scope>NUCLEOTIDE SEQUENCE [LARGE SCALE GENOMIC DNA]</scope>
    <source>
        <strain evidence="12 15">VIT-2023</strain>
    </source>
</reference>
<dbReference type="EMBL" id="LDQV01000003">
    <property type="protein sequence ID" value="KTR28647.1"/>
    <property type="molecule type" value="Genomic_DNA"/>
</dbReference>
<dbReference type="GO" id="GO:0042956">
    <property type="term" value="P:maltodextrin transmembrane transport"/>
    <property type="evidence" value="ECO:0007669"/>
    <property type="project" value="TreeGrafter"/>
</dbReference>
<keyword evidence="4" id="KW-0762">Sugar transport</keyword>
<dbReference type="OrthoDB" id="9794684at2"/>
<evidence type="ECO:0000313" key="10">
    <source>
        <dbReference type="EMBL" id="KSU49090.1"/>
    </source>
</evidence>
<dbReference type="Gene3D" id="1.10.3720.10">
    <property type="entry name" value="MetI-like"/>
    <property type="match status" value="1"/>
</dbReference>
<evidence type="ECO:0000313" key="13">
    <source>
        <dbReference type="Proteomes" id="UP000053797"/>
    </source>
</evidence>
<dbReference type="Proteomes" id="UP000053797">
    <property type="component" value="Unassembled WGS sequence"/>
</dbReference>
<evidence type="ECO:0000313" key="14">
    <source>
        <dbReference type="Proteomes" id="UP000072605"/>
    </source>
</evidence>
<name>A0A0V8GG05_9BACL</name>
<comment type="similarity">
    <text evidence="8">Belongs to the binding-protein-dependent transport system permease family.</text>
</comment>
<feature type="transmembrane region" description="Helical" evidence="8">
    <location>
        <begin position="12"/>
        <end position="31"/>
    </location>
</feature>
<accession>A0A0V8GG05</accession>